<dbReference type="Pfam" id="PF26421">
    <property type="entry name" value="Avidin_like"/>
    <property type="match status" value="1"/>
</dbReference>
<organism evidence="1 2">
    <name type="scientific">Apiospora kogelbergensis</name>
    <dbReference type="NCBI Taxonomy" id="1337665"/>
    <lineage>
        <taxon>Eukaryota</taxon>
        <taxon>Fungi</taxon>
        <taxon>Dikarya</taxon>
        <taxon>Ascomycota</taxon>
        <taxon>Pezizomycotina</taxon>
        <taxon>Sordariomycetes</taxon>
        <taxon>Xylariomycetidae</taxon>
        <taxon>Amphisphaeriales</taxon>
        <taxon>Apiosporaceae</taxon>
        <taxon>Apiospora</taxon>
    </lineage>
</organism>
<proteinExistence type="predicted"/>
<accession>A0AAW0QNM6</accession>
<evidence type="ECO:0000313" key="2">
    <source>
        <dbReference type="Proteomes" id="UP001392437"/>
    </source>
</evidence>
<dbReference type="AlphaFoldDB" id="A0AAW0QNM6"/>
<dbReference type="InterPro" id="IPR058595">
    <property type="entry name" value="Avidin-like"/>
</dbReference>
<name>A0AAW0QNM6_9PEZI</name>
<comment type="caution">
    <text evidence="1">The sequence shown here is derived from an EMBL/GenBank/DDBJ whole genome shotgun (WGS) entry which is preliminary data.</text>
</comment>
<sequence length="121" mass="13649">MGFYDNKIFRPVTNTANGEVDSETRFHYHQQGRIVWAEYFGGSVARGSLIGTVRDDDDQTLDMRYHHVNLQGELMTGQCRSTPVRLPDGRLQLREKWQWTSGDCSSGESVIEEVEPAAGGQ</sequence>
<reference evidence="1 2" key="1">
    <citation type="submission" date="2023-01" db="EMBL/GenBank/DDBJ databases">
        <title>Analysis of 21 Apiospora genomes using comparative genomics revels a genus with tremendous synthesis potential of carbohydrate active enzymes and secondary metabolites.</title>
        <authorList>
            <person name="Sorensen T."/>
        </authorList>
    </citation>
    <scope>NUCLEOTIDE SEQUENCE [LARGE SCALE GENOMIC DNA]</scope>
    <source>
        <strain evidence="1 2">CBS 117206</strain>
    </source>
</reference>
<gene>
    <name evidence="1" type="ORF">PG999_007666</name>
</gene>
<dbReference type="Proteomes" id="UP001392437">
    <property type="component" value="Unassembled WGS sequence"/>
</dbReference>
<dbReference type="EMBL" id="JAQQWP010000007">
    <property type="protein sequence ID" value="KAK8109529.1"/>
    <property type="molecule type" value="Genomic_DNA"/>
</dbReference>
<evidence type="ECO:0000313" key="1">
    <source>
        <dbReference type="EMBL" id="KAK8109529.1"/>
    </source>
</evidence>
<protein>
    <recommendedName>
        <fullName evidence="3">N-acetylglutamate synthase</fullName>
    </recommendedName>
</protein>
<keyword evidence="2" id="KW-1185">Reference proteome</keyword>
<evidence type="ECO:0008006" key="3">
    <source>
        <dbReference type="Google" id="ProtNLM"/>
    </source>
</evidence>